<reference evidence="5 6" key="1">
    <citation type="submission" date="2018-05" db="EMBL/GenBank/DDBJ databases">
        <title>Rhodoferax soyangensis sp.nov., isolated from an oligotrophic freshwater lake.</title>
        <authorList>
            <person name="Park M."/>
        </authorList>
    </citation>
    <scope>NUCLEOTIDE SEQUENCE [LARGE SCALE GENOMIC DNA]</scope>
    <source>
        <strain evidence="5 6">IMCC26218</strain>
    </source>
</reference>
<dbReference type="InterPro" id="IPR028081">
    <property type="entry name" value="Leu-bd"/>
</dbReference>
<name>A0A3E1R883_9BURK</name>
<comment type="similarity">
    <text evidence="1">Belongs to the leucine-binding protein family.</text>
</comment>
<evidence type="ECO:0000256" key="1">
    <source>
        <dbReference type="ARBA" id="ARBA00010062"/>
    </source>
</evidence>
<dbReference type="PANTHER" id="PTHR30483:SF6">
    <property type="entry name" value="PERIPLASMIC BINDING PROTEIN OF ABC TRANSPORTER FOR NATURAL AMINO ACIDS"/>
    <property type="match status" value="1"/>
</dbReference>
<feature type="signal peptide" evidence="3">
    <location>
        <begin position="1"/>
        <end position="40"/>
    </location>
</feature>
<accession>A0A3E1R883</accession>
<evidence type="ECO:0000313" key="6">
    <source>
        <dbReference type="Proteomes" id="UP000260665"/>
    </source>
</evidence>
<dbReference type="RefSeq" id="WP_117179801.1">
    <property type="nucleotide sequence ID" value="NZ_QFZK01000019.1"/>
</dbReference>
<evidence type="ECO:0000256" key="2">
    <source>
        <dbReference type="ARBA" id="ARBA00022729"/>
    </source>
</evidence>
<dbReference type="InterPro" id="IPR051010">
    <property type="entry name" value="BCAA_transport"/>
</dbReference>
<dbReference type="AlphaFoldDB" id="A0A3E1R883"/>
<gene>
    <name evidence="5" type="ORF">DIC66_19200</name>
</gene>
<comment type="caution">
    <text evidence="5">The sequence shown here is derived from an EMBL/GenBank/DDBJ whole genome shotgun (WGS) entry which is preliminary data.</text>
</comment>
<organism evidence="5 6">
    <name type="scientific">Rhodoferax lacus</name>
    <dbReference type="NCBI Taxonomy" id="2184758"/>
    <lineage>
        <taxon>Bacteria</taxon>
        <taxon>Pseudomonadati</taxon>
        <taxon>Pseudomonadota</taxon>
        <taxon>Betaproteobacteria</taxon>
        <taxon>Burkholderiales</taxon>
        <taxon>Comamonadaceae</taxon>
        <taxon>Rhodoferax</taxon>
    </lineage>
</organism>
<evidence type="ECO:0000313" key="5">
    <source>
        <dbReference type="EMBL" id="RFO95242.1"/>
    </source>
</evidence>
<dbReference type="EMBL" id="QFZK01000019">
    <property type="protein sequence ID" value="RFO95242.1"/>
    <property type="molecule type" value="Genomic_DNA"/>
</dbReference>
<sequence>MTNTTLNSKFNGLARSLHKRGLRRAVFGATLLAASLCSHATEYSVVVLQSLTGGASFIGAPYRDGAQLAADEINRKQELGAGNTLKITVADDATDRNQSLSLLKRYAADPSVHLILGPTSGAVAVAAAAAANDLKMPIVTTSNSMDVLKAGPWSYILTQPGEITLPFIANYTVDKLKAKSCTVIGIMDVEIYVQMQKVFENTVKSRGTKINSVEAIKGTDSDFSALATKVAGGDQDCVFISATASQAANIIIQLRQAGLDPKTRIVGHNALSSPAFVERGGKAVEDVFFIGDWVPGGFDDNSRAFAGAYKAKYNTEADNWAAVGYSAVRVALQALKTAGHNPSRDAIRVALSKTKDVPVVVGQSKYSVNADRVPFSGMSVMVVKNGKFVLAP</sequence>
<dbReference type="Pfam" id="PF13458">
    <property type="entry name" value="Peripla_BP_6"/>
    <property type="match status" value="1"/>
</dbReference>
<keyword evidence="6" id="KW-1185">Reference proteome</keyword>
<feature type="chain" id="PRO_5017596417" description="Leucine-binding protein domain-containing protein" evidence="3">
    <location>
        <begin position="41"/>
        <end position="392"/>
    </location>
</feature>
<dbReference type="SUPFAM" id="SSF53822">
    <property type="entry name" value="Periplasmic binding protein-like I"/>
    <property type="match status" value="1"/>
</dbReference>
<dbReference type="PANTHER" id="PTHR30483">
    <property type="entry name" value="LEUCINE-SPECIFIC-BINDING PROTEIN"/>
    <property type="match status" value="1"/>
</dbReference>
<protein>
    <recommendedName>
        <fullName evidence="4">Leucine-binding protein domain-containing protein</fullName>
    </recommendedName>
</protein>
<feature type="domain" description="Leucine-binding protein" evidence="4">
    <location>
        <begin position="44"/>
        <end position="386"/>
    </location>
</feature>
<evidence type="ECO:0000259" key="4">
    <source>
        <dbReference type="Pfam" id="PF13458"/>
    </source>
</evidence>
<proteinExistence type="inferred from homology"/>
<dbReference type="InterPro" id="IPR028082">
    <property type="entry name" value="Peripla_BP_I"/>
</dbReference>
<dbReference type="Gene3D" id="3.40.50.2300">
    <property type="match status" value="2"/>
</dbReference>
<keyword evidence="2 3" id="KW-0732">Signal</keyword>
<evidence type="ECO:0000256" key="3">
    <source>
        <dbReference type="SAM" id="SignalP"/>
    </source>
</evidence>
<dbReference type="Proteomes" id="UP000260665">
    <property type="component" value="Unassembled WGS sequence"/>
</dbReference>
<dbReference type="OrthoDB" id="8844197at2"/>